<dbReference type="GO" id="GO:0009055">
    <property type="term" value="F:electron transfer activity"/>
    <property type="evidence" value="ECO:0007669"/>
    <property type="project" value="InterPro"/>
</dbReference>
<dbReference type="Pfam" id="PF01012">
    <property type="entry name" value="ETF"/>
    <property type="match status" value="1"/>
</dbReference>
<proteinExistence type="inferred from homology"/>
<protein>
    <recommendedName>
        <fullName evidence="5">Electron transfer flavoprotein alpha/beta-subunit N-terminal domain-containing protein</fullName>
    </recommendedName>
</protein>
<feature type="binding site" evidence="4">
    <location>
        <begin position="228"/>
        <end position="229"/>
    </location>
    <ligand>
        <name>FAD</name>
        <dbReference type="ChEBI" id="CHEBI:57692"/>
    </ligand>
</feature>
<evidence type="ECO:0000313" key="6">
    <source>
        <dbReference type="EMBL" id="OFW59423.1"/>
    </source>
</evidence>
<comment type="similarity">
    <text evidence="1">Belongs to the ETF alpha-subunit/FixB family.</text>
</comment>
<feature type="domain" description="Electron transfer flavoprotein alpha/beta-subunit N-terminal" evidence="5">
    <location>
        <begin position="2"/>
        <end position="183"/>
    </location>
</feature>
<dbReference type="GO" id="GO:0033539">
    <property type="term" value="P:fatty acid beta-oxidation using acyl-CoA dehydrogenase"/>
    <property type="evidence" value="ECO:0007669"/>
    <property type="project" value="TreeGrafter"/>
</dbReference>
<dbReference type="InterPro" id="IPR029035">
    <property type="entry name" value="DHS-like_NAD/FAD-binding_dom"/>
</dbReference>
<feature type="binding site" evidence="4">
    <location>
        <position position="280"/>
    </location>
    <ligand>
        <name>FAD</name>
        <dbReference type="ChEBI" id="CHEBI:57692"/>
    </ligand>
</feature>
<dbReference type="InterPro" id="IPR014729">
    <property type="entry name" value="Rossmann-like_a/b/a_fold"/>
</dbReference>
<dbReference type="InterPro" id="IPR014731">
    <property type="entry name" value="ETF_asu_C"/>
</dbReference>
<dbReference type="SUPFAM" id="SSF52402">
    <property type="entry name" value="Adenine nucleotide alpha hydrolases-like"/>
    <property type="match status" value="1"/>
</dbReference>
<dbReference type="PIRSF" id="PIRSF000089">
    <property type="entry name" value="Electra_flavoP_a"/>
    <property type="match status" value="1"/>
</dbReference>
<name>A0A1F2WRF9_9ACTN</name>
<reference evidence="6 7" key="1">
    <citation type="journal article" date="2016" name="Nat. Commun.">
        <title>Thousands of microbial genomes shed light on interconnected biogeochemical processes in an aquifer system.</title>
        <authorList>
            <person name="Anantharaman K."/>
            <person name="Brown C.T."/>
            <person name="Hug L.A."/>
            <person name="Sharon I."/>
            <person name="Castelle C.J."/>
            <person name="Probst A.J."/>
            <person name="Thomas B.C."/>
            <person name="Singh A."/>
            <person name="Wilkins M.J."/>
            <person name="Karaoz U."/>
            <person name="Brodie E.L."/>
            <person name="Williams K.H."/>
            <person name="Hubbard S.S."/>
            <person name="Banfield J.F."/>
        </authorList>
    </citation>
    <scope>NUCLEOTIDE SEQUENCE [LARGE SCALE GENOMIC DNA]</scope>
</reference>
<dbReference type="PANTHER" id="PTHR43153">
    <property type="entry name" value="ELECTRON TRANSFER FLAVOPROTEIN ALPHA"/>
    <property type="match status" value="1"/>
</dbReference>
<dbReference type="GO" id="GO:0050660">
    <property type="term" value="F:flavin adenine dinucleotide binding"/>
    <property type="evidence" value="ECO:0007669"/>
    <property type="project" value="InterPro"/>
</dbReference>
<dbReference type="CDD" id="cd01715">
    <property type="entry name" value="ETF_alpha"/>
    <property type="match status" value="1"/>
</dbReference>
<evidence type="ECO:0000256" key="2">
    <source>
        <dbReference type="ARBA" id="ARBA00011355"/>
    </source>
</evidence>
<dbReference type="Pfam" id="PF00766">
    <property type="entry name" value="ETF_alpha"/>
    <property type="match status" value="1"/>
</dbReference>
<dbReference type="Proteomes" id="UP000177876">
    <property type="component" value="Unassembled WGS sequence"/>
</dbReference>
<dbReference type="EMBL" id="MELK01000016">
    <property type="protein sequence ID" value="OFW59423.1"/>
    <property type="molecule type" value="Genomic_DNA"/>
</dbReference>
<evidence type="ECO:0000256" key="4">
    <source>
        <dbReference type="PIRSR" id="PIRSR000089-1"/>
    </source>
</evidence>
<organism evidence="6 7">
    <name type="scientific">Candidatus Solincola sediminis</name>
    <dbReference type="NCBI Taxonomy" id="1797199"/>
    <lineage>
        <taxon>Bacteria</taxon>
        <taxon>Bacillati</taxon>
        <taxon>Actinomycetota</taxon>
        <taxon>Candidatus Geothermincolia</taxon>
        <taxon>Candidatus Geothermincolales</taxon>
        <taxon>Candidatus Geothermincolaceae</taxon>
        <taxon>Candidatus Solincola</taxon>
    </lineage>
</organism>
<sequence>MAESGAARIGLELLGLAKGLAQEAGQTIAAVLLGSGLEAAAAELAKCGAATVYAVDSPELAEYNPDSYLVAILNLCEELHPAAILAGHTPMGQDLMPRLAFALGAGLVTDCTSLSWDAAQGLVASKPIYGGNAMASLASETRPQMVTVRPKAGNPLEPVEPGGSVEAVEAVLPAPAITLLGRVLEENIGVKLEESCVVVSGGRGIGGPDGFDQLRELAGLLGGAVGASRPPCDSEWIACTSQVGITGKLVAPDIYIAVAISGSSQHLSGMSDSRNIVAINKDPDAYIFKVAHYGVVGDWRRILPSFTGKLASLLAE</sequence>
<feature type="binding site" evidence="4">
    <location>
        <position position="203"/>
    </location>
    <ligand>
        <name>FAD</name>
        <dbReference type="ChEBI" id="CHEBI:57692"/>
    </ligand>
</feature>
<dbReference type="PANTHER" id="PTHR43153:SF1">
    <property type="entry name" value="ELECTRON TRANSFER FLAVOPROTEIN SUBUNIT ALPHA, MITOCHONDRIAL"/>
    <property type="match status" value="1"/>
</dbReference>
<evidence type="ECO:0000259" key="5">
    <source>
        <dbReference type="SMART" id="SM00893"/>
    </source>
</evidence>
<accession>A0A1F2WRF9</accession>
<keyword evidence="4" id="KW-0274">FAD</keyword>
<dbReference type="InterPro" id="IPR033947">
    <property type="entry name" value="ETF_alpha_N"/>
</dbReference>
<evidence type="ECO:0000256" key="3">
    <source>
        <dbReference type="ARBA" id="ARBA00025649"/>
    </source>
</evidence>
<evidence type="ECO:0000313" key="7">
    <source>
        <dbReference type="Proteomes" id="UP000177876"/>
    </source>
</evidence>
<dbReference type="STRING" id="1797197.A2Y75_11140"/>
<evidence type="ECO:0000256" key="1">
    <source>
        <dbReference type="ARBA" id="ARBA00005817"/>
    </source>
</evidence>
<dbReference type="InterPro" id="IPR014730">
    <property type="entry name" value="ETF_a/b_N"/>
</dbReference>
<comment type="subunit">
    <text evidence="2">Heterodimer of an alpha and a beta subunit.</text>
</comment>
<keyword evidence="4" id="KW-0285">Flavoprotein</keyword>
<dbReference type="InterPro" id="IPR001308">
    <property type="entry name" value="ETF_a/FixB"/>
</dbReference>
<comment type="function">
    <text evidence="3">The electron transfer flavoprotein serves as a specific electron acceptor for other dehydrogenases. It transfers the electrons to the main respiratory chain via ETF-ubiquinone oxidoreductase (ETF dehydrogenase).</text>
</comment>
<comment type="caution">
    <text evidence="6">The sequence shown here is derived from an EMBL/GenBank/DDBJ whole genome shotgun (WGS) entry which is preliminary data.</text>
</comment>
<dbReference type="Gene3D" id="3.40.50.1220">
    <property type="entry name" value="TPP-binding domain"/>
    <property type="match status" value="1"/>
</dbReference>
<dbReference type="Gene3D" id="3.40.50.620">
    <property type="entry name" value="HUPs"/>
    <property type="match status" value="1"/>
</dbReference>
<dbReference type="AlphaFoldDB" id="A0A1F2WRF9"/>
<dbReference type="SMART" id="SM00893">
    <property type="entry name" value="ETF"/>
    <property type="match status" value="1"/>
</dbReference>
<comment type="cofactor">
    <cofactor evidence="4">
        <name>FAD</name>
        <dbReference type="ChEBI" id="CHEBI:57692"/>
    </cofactor>
    <text evidence="4">Binds 1 FAD per dimer.</text>
</comment>
<feature type="binding site" evidence="4">
    <location>
        <begin position="242"/>
        <end position="246"/>
    </location>
    <ligand>
        <name>FAD</name>
        <dbReference type="ChEBI" id="CHEBI:57692"/>
    </ligand>
</feature>
<dbReference type="SUPFAM" id="SSF52467">
    <property type="entry name" value="DHS-like NAD/FAD-binding domain"/>
    <property type="match status" value="1"/>
</dbReference>
<gene>
    <name evidence="6" type="ORF">A2Y75_11140</name>
</gene>